<evidence type="ECO:0000259" key="13">
    <source>
        <dbReference type="PROSITE" id="PS51192"/>
    </source>
</evidence>
<dbReference type="PANTHER" id="PTHR13710:SF105">
    <property type="entry name" value="ATP-DEPENDENT DNA HELICASE Q1"/>
    <property type="match status" value="1"/>
</dbReference>
<evidence type="ECO:0000256" key="6">
    <source>
        <dbReference type="ARBA" id="ARBA00022840"/>
    </source>
</evidence>
<evidence type="ECO:0000256" key="1">
    <source>
        <dbReference type="ARBA" id="ARBA00005446"/>
    </source>
</evidence>
<dbReference type="EC" id="5.6.2.4" evidence="10"/>
<dbReference type="Proteomes" id="UP000000739">
    <property type="component" value="Chromosome"/>
</dbReference>
<keyword evidence="16" id="KW-1185">Reference proteome</keyword>
<dbReference type="GO" id="GO:0009378">
    <property type="term" value="F:four-way junction helicase activity"/>
    <property type="evidence" value="ECO:0007669"/>
    <property type="project" value="TreeGrafter"/>
</dbReference>
<keyword evidence="7" id="KW-0238">DNA-binding</keyword>
<dbReference type="InterPro" id="IPR011545">
    <property type="entry name" value="DEAD/DEAH_box_helicase_dom"/>
</dbReference>
<dbReference type="Pfam" id="PF16124">
    <property type="entry name" value="RecQ_Zn_bind"/>
    <property type="match status" value="1"/>
</dbReference>
<evidence type="ECO:0000256" key="12">
    <source>
        <dbReference type="ARBA" id="ARBA00044550"/>
    </source>
</evidence>
<dbReference type="GO" id="GO:0043138">
    <property type="term" value="F:3'-5' DNA helicase activity"/>
    <property type="evidence" value="ECO:0007669"/>
    <property type="project" value="UniProtKB-EC"/>
</dbReference>
<dbReference type="PROSITE" id="PS00690">
    <property type="entry name" value="DEAH_ATP_HELICASE"/>
    <property type="match status" value="1"/>
</dbReference>
<dbReference type="CDD" id="cd18794">
    <property type="entry name" value="SF2_C_RecQ"/>
    <property type="match status" value="1"/>
</dbReference>
<gene>
    <name evidence="15" type="ordered locus">Dalk_3785</name>
</gene>
<dbReference type="AlphaFoldDB" id="B8FC54"/>
<dbReference type="GO" id="GO:0005524">
    <property type="term" value="F:ATP binding"/>
    <property type="evidence" value="ECO:0007669"/>
    <property type="project" value="UniProtKB-KW"/>
</dbReference>
<dbReference type="KEGG" id="dal:Dalk_3785"/>
<reference evidence="15 16" key="1">
    <citation type="journal article" date="2012" name="Environ. Microbiol.">
        <title>The genome sequence of Desulfatibacillum alkenivorans AK-01: a blueprint for anaerobic alkane oxidation.</title>
        <authorList>
            <person name="Callaghan A.V."/>
            <person name="Morris B.E."/>
            <person name="Pereira I.A."/>
            <person name="McInerney M.J."/>
            <person name="Austin R.N."/>
            <person name="Groves J.T."/>
            <person name="Kukor J.J."/>
            <person name="Suflita J.M."/>
            <person name="Young L.Y."/>
            <person name="Zylstra G.J."/>
            <person name="Wawrik B."/>
        </authorList>
    </citation>
    <scope>NUCLEOTIDE SEQUENCE [LARGE SCALE GENOMIC DNA]</scope>
    <source>
        <strain evidence="15 16">AK-01</strain>
    </source>
</reference>
<dbReference type="GO" id="GO:0043590">
    <property type="term" value="C:bacterial nucleoid"/>
    <property type="evidence" value="ECO:0007669"/>
    <property type="project" value="TreeGrafter"/>
</dbReference>
<dbReference type="InterPro" id="IPR014001">
    <property type="entry name" value="Helicase_ATP-bd"/>
</dbReference>
<dbReference type="GO" id="GO:0016787">
    <property type="term" value="F:hydrolase activity"/>
    <property type="evidence" value="ECO:0007669"/>
    <property type="project" value="UniProtKB-KW"/>
</dbReference>
<evidence type="ECO:0000256" key="9">
    <source>
        <dbReference type="ARBA" id="ARBA00034617"/>
    </source>
</evidence>
<dbReference type="RefSeq" id="WP_015948523.1">
    <property type="nucleotide sequence ID" value="NC_011768.1"/>
</dbReference>
<keyword evidence="3" id="KW-0547">Nucleotide-binding</keyword>
<dbReference type="eggNOG" id="COG0514">
    <property type="taxonomic scope" value="Bacteria"/>
</dbReference>
<proteinExistence type="inferred from homology"/>
<keyword evidence="4" id="KW-0378">Hydrolase</keyword>
<evidence type="ECO:0000256" key="10">
    <source>
        <dbReference type="ARBA" id="ARBA00034808"/>
    </source>
</evidence>
<dbReference type="GO" id="GO:0005737">
    <property type="term" value="C:cytoplasm"/>
    <property type="evidence" value="ECO:0007669"/>
    <property type="project" value="TreeGrafter"/>
</dbReference>
<keyword evidence="2" id="KW-0479">Metal-binding</keyword>
<evidence type="ECO:0000259" key="14">
    <source>
        <dbReference type="PROSITE" id="PS51194"/>
    </source>
</evidence>
<accession>B8FC54</accession>
<dbReference type="Gene3D" id="1.10.10.10">
    <property type="entry name" value="Winged helix-like DNA-binding domain superfamily/Winged helix DNA-binding domain"/>
    <property type="match status" value="1"/>
</dbReference>
<keyword evidence="5 15" id="KW-0347">Helicase</keyword>
<comment type="similarity">
    <text evidence="1">Belongs to the helicase family. RecQ subfamily.</text>
</comment>
<evidence type="ECO:0000256" key="11">
    <source>
        <dbReference type="ARBA" id="ARBA00044535"/>
    </source>
</evidence>
<evidence type="ECO:0000256" key="3">
    <source>
        <dbReference type="ARBA" id="ARBA00022741"/>
    </source>
</evidence>
<evidence type="ECO:0000256" key="8">
    <source>
        <dbReference type="ARBA" id="ARBA00023235"/>
    </source>
</evidence>
<evidence type="ECO:0000313" key="15">
    <source>
        <dbReference type="EMBL" id="ACL05472.1"/>
    </source>
</evidence>
<dbReference type="InterPro" id="IPR004589">
    <property type="entry name" value="DNA_helicase_ATP-dep_RecQ"/>
</dbReference>
<dbReference type="InterPro" id="IPR002464">
    <property type="entry name" value="DNA/RNA_helicase_DEAH_CS"/>
</dbReference>
<dbReference type="GO" id="GO:0046872">
    <property type="term" value="F:metal ion binding"/>
    <property type="evidence" value="ECO:0007669"/>
    <property type="project" value="UniProtKB-KW"/>
</dbReference>
<comment type="catalytic activity">
    <reaction evidence="9">
        <text>Couples ATP hydrolysis with the unwinding of duplex DNA by translocating in the 3'-5' direction.</text>
        <dbReference type="EC" id="5.6.2.4"/>
    </reaction>
</comment>
<keyword evidence="8" id="KW-0413">Isomerase</keyword>
<dbReference type="SMART" id="SM00487">
    <property type="entry name" value="DEXDc"/>
    <property type="match status" value="1"/>
</dbReference>
<evidence type="ECO:0000256" key="5">
    <source>
        <dbReference type="ARBA" id="ARBA00022806"/>
    </source>
</evidence>
<dbReference type="HOGENOM" id="CLU_001103_9_2_7"/>
<dbReference type="GO" id="GO:0006281">
    <property type="term" value="P:DNA repair"/>
    <property type="evidence" value="ECO:0007669"/>
    <property type="project" value="TreeGrafter"/>
</dbReference>
<feature type="domain" description="Helicase ATP-binding" evidence="13">
    <location>
        <begin position="26"/>
        <end position="194"/>
    </location>
</feature>
<dbReference type="InterPro" id="IPR032284">
    <property type="entry name" value="RecQ_Zn-bd"/>
</dbReference>
<evidence type="ECO:0000256" key="7">
    <source>
        <dbReference type="ARBA" id="ARBA00023125"/>
    </source>
</evidence>
<dbReference type="NCBIfam" id="TIGR00614">
    <property type="entry name" value="recQ_fam"/>
    <property type="match status" value="1"/>
</dbReference>
<dbReference type="SMART" id="SM00490">
    <property type="entry name" value="HELICc"/>
    <property type="match status" value="1"/>
</dbReference>
<feature type="domain" description="Helicase C-terminal" evidence="14">
    <location>
        <begin position="220"/>
        <end position="367"/>
    </location>
</feature>
<dbReference type="Pfam" id="PF00270">
    <property type="entry name" value="DEAD"/>
    <property type="match status" value="1"/>
</dbReference>
<dbReference type="PANTHER" id="PTHR13710">
    <property type="entry name" value="DNA HELICASE RECQ FAMILY MEMBER"/>
    <property type="match status" value="1"/>
</dbReference>
<evidence type="ECO:0000256" key="2">
    <source>
        <dbReference type="ARBA" id="ARBA00022723"/>
    </source>
</evidence>
<protein>
    <recommendedName>
        <fullName evidence="11">ATP-dependent DNA helicase RecQ</fullName>
        <ecNumber evidence="10">5.6.2.4</ecNumber>
    </recommendedName>
    <alternativeName>
        <fullName evidence="12">DNA 3'-5' helicase RecQ</fullName>
    </alternativeName>
</protein>
<dbReference type="GO" id="GO:0006310">
    <property type="term" value="P:DNA recombination"/>
    <property type="evidence" value="ECO:0007669"/>
    <property type="project" value="InterPro"/>
</dbReference>
<dbReference type="Pfam" id="PF00271">
    <property type="entry name" value="Helicase_C"/>
    <property type="match status" value="1"/>
</dbReference>
<evidence type="ECO:0000256" key="4">
    <source>
        <dbReference type="ARBA" id="ARBA00022801"/>
    </source>
</evidence>
<dbReference type="Gene3D" id="3.40.50.300">
    <property type="entry name" value="P-loop containing nucleotide triphosphate hydrolases"/>
    <property type="match status" value="2"/>
</dbReference>
<dbReference type="PROSITE" id="PS51194">
    <property type="entry name" value="HELICASE_CTER"/>
    <property type="match status" value="1"/>
</dbReference>
<dbReference type="GO" id="GO:0030894">
    <property type="term" value="C:replisome"/>
    <property type="evidence" value="ECO:0007669"/>
    <property type="project" value="TreeGrafter"/>
</dbReference>
<dbReference type="InterPro" id="IPR027417">
    <property type="entry name" value="P-loop_NTPase"/>
</dbReference>
<dbReference type="InterPro" id="IPR001650">
    <property type="entry name" value="Helicase_C-like"/>
</dbReference>
<dbReference type="PROSITE" id="PS51192">
    <property type="entry name" value="HELICASE_ATP_BIND_1"/>
    <property type="match status" value="1"/>
</dbReference>
<dbReference type="SUPFAM" id="SSF52540">
    <property type="entry name" value="P-loop containing nucleoside triphosphate hydrolases"/>
    <property type="match status" value="1"/>
</dbReference>
<keyword evidence="6" id="KW-0067">ATP-binding</keyword>
<name>B8FC54_DESAL</name>
<dbReference type="GO" id="GO:0003677">
    <property type="term" value="F:DNA binding"/>
    <property type="evidence" value="ECO:0007669"/>
    <property type="project" value="UniProtKB-KW"/>
</dbReference>
<evidence type="ECO:0000313" key="16">
    <source>
        <dbReference type="Proteomes" id="UP000000739"/>
    </source>
</evidence>
<dbReference type="InterPro" id="IPR036388">
    <property type="entry name" value="WH-like_DNA-bd_sf"/>
</dbReference>
<dbReference type="EMBL" id="CP001322">
    <property type="protein sequence ID" value="ACL05472.1"/>
    <property type="molecule type" value="Genomic_DNA"/>
</dbReference>
<organism evidence="15 16">
    <name type="scientific">Desulfatibacillum aliphaticivorans</name>
    <dbReference type="NCBI Taxonomy" id="218208"/>
    <lineage>
        <taxon>Bacteria</taxon>
        <taxon>Pseudomonadati</taxon>
        <taxon>Thermodesulfobacteriota</taxon>
        <taxon>Desulfobacteria</taxon>
        <taxon>Desulfobacterales</taxon>
        <taxon>Desulfatibacillaceae</taxon>
        <taxon>Desulfatibacillum</taxon>
    </lineage>
</organism>
<sequence>MEQDNPNALLAQFGFETFLKGQKEVVDLILAGKSACALFPTGAGKSLCYQLPALALPGLTLVISPLLSLMKDQLDFCLEKGIPAARLDSSLSREEYSQVLDDAKSGKLKILMISVERFRNERFRIHLKKWKLSLLVVDEAHCISEWGHNFRPEYLKIPTYARVFNAPQVLLLTATAVPEVQEDMRGKFGIPPENFVNTGFYRENLYLRVAPMPDSQKDQALKDIIANKPQAPTIVYATRQKTAEQVAEFLKKQGFAAKAYHAGMRNEEREAVQNEFMEGKVHVVAATIAFGMGIDKSDIRRVIHYDLPKSLEGYSQEIGRAGRDGRPALCQALPNLDGMNILENYVYGDTPEKEGIAAVVDQIHNNESNEWEVRLFALSSQTDIRALPLKTLLVYLEMMGIIEPIKTYFDEISFKPLKNLNNLPENFQGERREFVENILANSQAAKIWRRPDMGAIMKQTHSPRERILVALEYFEGKGWMELRSSRAVDVYRLIKKDFDKDALCQELHSLFEKKEKAEVSRVHALVDFFQERRCLPQSLSGHFGDQSAPKCGHCTVCETGPAKLKSYKKLAPLSGFNYNDLTAAFSQALQGKATAIKTARFLCGLPSPLLTAIKAKGLAGFSALEDYPYAEVLAWIREHGAT</sequence>